<dbReference type="RefSeq" id="XP_007320800.1">
    <property type="nucleotide sequence ID" value="XM_007320738.1"/>
</dbReference>
<feature type="repeat" description="WD" evidence="1">
    <location>
        <begin position="122"/>
        <end position="136"/>
    </location>
</feature>
<evidence type="ECO:0000313" key="2">
    <source>
        <dbReference type="EMBL" id="EGO22262.1"/>
    </source>
</evidence>
<gene>
    <name evidence="2" type="ORF">SERLADRAFT_472830</name>
</gene>
<dbReference type="KEGG" id="sla:SERLADRAFT_472830"/>
<evidence type="ECO:0000256" key="1">
    <source>
        <dbReference type="PROSITE-ProRule" id="PRU00221"/>
    </source>
</evidence>
<dbReference type="GeneID" id="18820200"/>
<keyword evidence="1" id="KW-0853">WD repeat</keyword>
<protein>
    <recommendedName>
        <fullName evidence="3">Anaphase-promoting complex subunit 4 WD40 domain-containing protein</fullName>
    </recommendedName>
</protein>
<dbReference type="InterPro" id="IPR036322">
    <property type="entry name" value="WD40_repeat_dom_sf"/>
</dbReference>
<sequence length="197" mass="21505">MAIDARGQNLALFTCGEAGSHPVRIYDVRRKTGRATSEIELHEFHRADDHDEVNCASFSPDGIFLAVGRSDNTLHVYDSRYLGRGPLYRFSHEDPNQGVAGKSYGVVEAQWIMGRDRCKLGLVSGGNDGCVRMWDVGVASGEYTNGKAVAEVAYDVAHFTLGDPFAGERGLVVGDSGGRVYEFDRLDGSGQAWDRDL</sequence>
<dbReference type="SUPFAM" id="SSF50978">
    <property type="entry name" value="WD40 repeat-like"/>
    <property type="match status" value="1"/>
</dbReference>
<feature type="repeat" description="WD" evidence="1">
    <location>
        <begin position="46"/>
        <end position="78"/>
    </location>
</feature>
<organism>
    <name type="scientific">Serpula lacrymans var. lacrymans (strain S7.9)</name>
    <name type="common">Dry rot fungus</name>
    <dbReference type="NCBI Taxonomy" id="578457"/>
    <lineage>
        <taxon>Eukaryota</taxon>
        <taxon>Fungi</taxon>
        <taxon>Dikarya</taxon>
        <taxon>Basidiomycota</taxon>
        <taxon>Agaricomycotina</taxon>
        <taxon>Agaricomycetes</taxon>
        <taxon>Agaricomycetidae</taxon>
        <taxon>Boletales</taxon>
        <taxon>Coniophorineae</taxon>
        <taxon>Serpulaceae</taxon>
        <taxon>Serpula</taxon>
    </lineage>
</organism>
<dbReference type="Proteomes" id="UP000008064">
    <property type="component" value="Unassembled WGS sequence"/>
</dbReference>
<dbReference type="HOGENOM" id="CLU_1384913_0_0_1"/>
<dbReference type="Gene3D" id="2.130.10.10">
    <property type="entry name" value="YVTN repeat-like/Quinoprotein amine dehydrogenase"/>
    <property type="match status" value="1"/>
</dbReference>
<name>F8P414_SERL9</name>
<dbReference type="AlphaFoldDB" id="F8P414"/>
<evidence type="ECO:0008006" key="3">
    <source>
        <dbReference type="Google" id="ProtNLM"/>
    </source>
</evidence>
<dbReference type="OrthoDB" id="10248252at2759"/>
<proteinExistence type="predicted"/>
<dbReference type="InterPro" id="IPR015943">
    <property type="entry name" value="WD40/YVTN_repeat-like_dom_sf"/>
</dbReference>
<dbReference type="SMART" id="SM00320">
    <property type="entry name" value="WD40"/>
    <property type="match status" value="2"/>
</dbReference>
<reference evidence="2" key="1">
    <citation type="submission" date="2011-04" db="EMBL/GenBank/DDBJ databases">
        <title>Evolution of plant cell wall degrading machinery underlies the functional diversity of forest fungi.</title>
        <authorList>
            <consortium name="US DOE Joint Genome Institute (JGI-PGF)"/>
            <person name="Eastwood D.C."/>
            <person name="Floudas D."/>
            <person name="Binder M."/>
            <person name="Majcherczyk A."/>
            <person name="Schneider P."/>
            <person name="Aerts A."/>
            <person name="Asiegbu F.O."/>
            <person name="Baker S.E."/>
            <person name="Barry K."/>
            <person name="Bendiksby M."/>
            <person name="Blumentritt M."/>
            <person name="Coutinho P.M."/>
            <person name="Cullen D."/>
            <person name="Cullen D."/>
            <person name="Gathman A."/>
            <person name="Goodell B."/>
            <person name="Henrissat B."/>
            <person name="Ihrmark K."/>
            <person name="Kauserud H."/>
            <person name="Kohler A."/>
            <person name="LaButti K."/>
            <person name="Lapidus A."/>
            <person name="Lavin J.L."/>
            <person name="Lee Y.-H."/>
            <person name="Lindquist E."/>
            <person name="Lilly W."/>
            <person name="Lucas S."/>
            <person name="Morin E."/>
            <person name="Murat C."/>
            <person name="Oguiza J.A."/>
            <person name="Park J."/>
            <person name="Pisabarro A.G."/>
            <person name="Riley R."/>
            <person name="Rosling A."/>
            <person name="Salamov A."/>
            <person name="Schmidt O."/>
            <person name="Schmutz J."/>
            <person name="Skrede I."/>
            <person name="Stenlid J."/>
            <person name="Wiebenga A."/>
            <person name="Xie X."/>
            <person name="Kues U."/>
            <person name="Hibbett D.S."/>
            <person name="Hoffmeister D."/>
            <person name="Hogberg N."/>
            <person name="Martin F."/>
            <person name="Grigoriev I.V."/>
            <person name="Watkinson S.C."/>
        </authorList>
    </citation>
    <scope>NUCLEOTIDE SEQUENCE</scope>
    <source>
        <strain evidence="2">S7.9</strain>
    </source>
</reference>
<dbReference type="PROSITE" id="PS50082">
    <property type="entry name" value="WD_REPEATS_2"/>
    <property type="match status" value="2"/>
</dbReference>
<dbReference type="Pfam" id="PF00400">
    <property type="entry name" value="WD40"/>
    <property type="match status" value="2"/>
</dbReference>
<dbReference type="EMBL" id="GL945437">
    <property type="protein sequence ID" value="EGO22262.1"/>
    <property type="molecule type" value="Genomic_DNA"/>
</dbReference>
<dbReference type="InterPro" id="IPR001680">
    <property type="entry name" value="WD40_rpt"/>
</dbReference>
<accession>F8P414</accession>